<dbReference type="SUPFAM" id="SSF53448">
    <property type="entry name" value="Nucleotide-diphospho-sugar transferases"/>
    <property type="match status" value="1"/>
</dbReference>
<reference evidence="4 5" key="1">
    <citation type="submission" date="2023-01" db="EMBL/GenBank/DDBJ databases">
        <title>Cultivation and genomic characterization of new, ubiquitous marine nitrite-oxidizing bacteria from the Nitrospirales.</title>
        <authorList>
            <person name="Mueller A.J."/>
            <person name="Daebeler A."/>
            <person name="Herbold C.W."/>
            <person name="Kirkegaard R.H."/>
            <person name="Daims H."/>
        </authorList>
    </citation>
    <scope>NUCLEOTIDE SEQUENCE [LARGE SCALE GENOMIC DNA]</scope>
    <source>
        <strain evidence="4 5">DK</strain>
    </source>
</reference>
<dbReference type="RefSeq" id="WP_312747668.1">
    <property type="nucleotide sequence ID" value="NZ_CP116968.1"/>
</dbReference>
<dbReference type="EC" id="2.7.7.38" evidence="4"/>
<evidence type="ECO:0000313" key="4">
    <source>
        <dbReference type="EMBL" id="WNM63226.1"/>
    </source>
</evidence>
<accession>A0AA96K1L8</accession>
<keyword evidence="2 4" id="KW-0548">Nucleotidyltransferase</keyword>
<dbReference type="EMBL" id="CP116968">
    <property type="protein sequence ID" value="WNM63226.1"/>
    <property type="molecule type" value="Genomic_DNA"/>
</dbReference>
<evidence type="ECO:0000256" key="1">
    <source>
        <dbReference type="ARBA" id="ARBA00022679"/>
    </source>
</evidence>
<dbReference type="NCBIfam" id="NF003952">
    <property type="entry name" value="PRK05450.1-5"/>
    <property type="match status" value="1"/>
</dbReference>
<dbReference type="CDD" id="cd02517">
    <property type="entry name" value="CMP-KDO-Synthetase"/>
    <property type="match status" value="1"/>
</dbReference>
<keyword evidence="1 4" id="KW-0808">Transferase</keyword>
<dbReference type="InterPro" id="IPR004528">
    <property type="entry name" value="KdsB"/>
</dbReference>
<organism evidence="4 5">
    <name type="scientific">Candidatus Nitrospira neomarina</name>
    <dbReference type="NCBI Taxonomy" id="3020899"/>
    <lineage>
        <taxon>Bacteria</taxon>
        <taxon>Pseudomonadati</taxon>
        <taxon>Nitrospirota</taxon>
        <taxon>Nitrospiria</taxon>
        <taxon>Nitrospirales</taxon>
        <taxon>Nitrospiraceae</taxon>
        <taxon>Nitrospira</taxon>
    </lineage>
</organism>
<dbReference type="InterPro" id="IPR029044">
    <property type="entry name" value="Nucleotide-diphossugar_trans"/>
</dbReference>
<dbReference type="Pfam" id="PF02348">
    <property type="entry name" value="CTP_transf_3"/>
    <property type="match status" value="1"/>
</dbReference>
<evidence type="ECO:0000313" key="5">
    <source>
        <dbReference type="Proteomes" id="UP001302494"/>
    </source>
</evidence>
<keyword evidence="5" id="KW-1185">Reference proteome</keyword>
<dbReference type="KEGG" id="nneo:PQG83_05590"/>
<keyword evidence="3" id="KW-0448">Lipopolysaccharide biosynthesis</keyword>
<evidence type="ECO:0000256" key="3">
    <source>
        <dbReference type="ARBA" id="ARBA00022985"/>
    </source>
</evidence>
<gene>
    <name evidence="4" type="primary">kdsB</name>
    <name evidence="4" type="ORF">PQG83_05590</name>
</gene>
<dbReference type="GO" id="GO:0005829">
    <property type="term" value="C:cytosol"/>
    <property type="evidence" value="ECO:0007669"/>
    <property type="project" value="TreeGrafter"/>
</dbReference>
<dbReference type="GO" id="GO:0009103">
    <property type="term" value="P:lipopolysaccharide biosynthetic process"/>
    <property type="evidence" value="ECO:0007669"/>
    <property type="project" value="UniProtKB-KW"/>
</dbReference>
<dbReference type="InterPro" id="IPR003329">
    <property type="entry name" value="Cytidylyl_trans"/>
</dbReference>
<evidence type="ECO:0000256" key="2">
    <source>
        <dbReference type="ARBA" id="ARBA00022695"/>
    </source>
</evidence>
<dbReference type="Gene3D" id="3.90.550.10">
    <property type="entry name" value="Spore Coat Polysaccharide Biosynthesis Protein SpsA, Chain A"/>
    <property type="match status" value="1"/>
</dbReference>
<dbReference type="NCBIfam" id="TIGR00466">
    <property type="entry name" value="kdsB"/>
    <property type="match status" value="1"/>
</dbReference>
<dbReference type="PANTHER" id="PTHR42866:SF2">
    <property type="entry name" value="3-DEOXY-MANNO-OCTULOSONATE CYTIDYLYLTRANSFERASE, MITOCHONDRIAL"/>
    <property type="match status" value="1"/>
</dbReference>
<proteinExistence type="predicted"/>
<name>A0AA96K1L8_9BACT</name>
<sequence length="267" mass="29533">MATTDSQVSLCIPARYGSSRFPGKPLALIAGKPLIQHVYEAVQQVSQVGQILVITDQESIEQGVKSFGGEVCLVKEFCRTGTDRVAKVASQLKYDVIVNLQADEIPQHPGLLGDLILPFLASPAGVGTLKRQLHRPQDLTNPSIVKVVTDINGQALYFSRSPIPCWRDGVPSENTQIAYMHLGVYIFRKSDLLRFAGLPSGYLEEAEKLEQLRALEHGLPIMVWETEHESIRIDIPEDVMTAEGLLNKHSCKPKERLLGAGERVENR</sequence>
<dbReference type="AlphaFoldDB" id="A0AA96K1L8"/>
<dbReference type="PANTHER" id="PTHR42866">
    <property type="entry name" value="3-DEOXY-MANNO-OCTULOSONATE CYTIDYLYLTRANSFERASE"/>
    <property type="match status" value="1"/>
</dbReference>
<dbReference type="Proteomes" id="UP001302494">
    <property type="component" value="Chromosome"/>
</dbReference>
<protein>
    <submittedName>
        <fullName evidence="4">3-deoxy-manno-octulosonate cytidylyltransferase</fullName>
        <ecNumber evidence="4">2.7.7.38</ecNumber>
    </submittedName>
</protein>
<dbReference type="GO" id="GO:0008690">
    <property type="term" value="F:3-deoxy-manno-octulosonate cytidylyltransferase activity"/>
    <property type="evidence" value="ECO:0007669"/>
    <property type="project" value="UniProtKB-EC"/>
</dbReference>